<dbReference type="GO" id="GO:0042597">
    <property type="term" value="C:periplasmic space"/>
    <property type="evidence" value="ECO:0007669"/>
    <property type="project" value="InterPro"/>
</dbReference>
<keyword evidence="3 5" id="KW-0732">Signal</keyword>
<dbReference type="eggNOG" id="COG0741">
    <property type="taxonomic scope" value="Bacteria"/>
</dbReference>
<dbReference type="RefSeq" id="WP_009539097.1">
    <property type="nucleotide sequence ID" value="NZ_ANHY01000003.1"/>
</dbReference>
<organism evidence="7 8">
    <name type="scientific">Caenispirillum salinarum AK4</name>
    <dbReference type="NCBI Taxonomy" id="1238182"/>
    <lineage>
        <taxon>Bacteria</taxon>
        <taxon>Pseudomonadati</taxon>
        <taxon>Pseudomonadota</taxon>
        <taxon>Alphaproteobacteria</taxon>
        <taxon>Rhodospirillales</taxon>
        <taxon>Novispirillaceae</taxon>
        <taxon>Caenispirillum</taxon>
    </lineage>
</organism>
<gene>
    <name evidence="7" type="ORF">C882_2688</name>
</gene>
<dbReference type="EMBL" id="ANHY01000003">
    <property type="protein sequence ID" value="EKV32609.1"/>
    <property type="molecule type" value="Genomic_DNA"/>
</dbReference>
<dbReference type="Gene3D" id="1.25.20.10">
    <property type="entry name" value="Bacterial muramidases"/>
    <property type="match status" value="1"/>
</dbReference>
<comment type="similarity">
    <text evidence="1">Belongs to the transglycosylase Slt family.</text>
</comment>
<protein>
    <recommendedName>
        <fullName evidence="6">Transglycosylase SLT domain-containing protein</fullName>
    </recommendedName>
</protein>
<feature type="region of interest" description="Disordered" evidence="4">
    <location>
        <begin position="31"/>
        <end position="54"/>
    </location>
</feature>
<keyword evidence="8" id="KW-1185">Reference proteome</keyword>
<feature type="chain" id="PRO_5003931392" description="Transglycosylase SLT domain-containing protein" evidence="5">
    <location>
        <begin position="26"/>
        <end position="623"/>
    </location>
</feature>
<evidence type="ECO:0000313" key="8">
    <source>
        <dbReference type="Proteomes" id="UP000009881"/>
    </source>
</evidence>
<sequence>MPHLRRRRRLTAGALALSLIAPALSAPAAAETAMVPAPHPPAAENGTPPAATEARQAPTVLGEEDVALYRRIFALQDAGEMAKADALIKQVSDDILMGHVLFQRYMHPTAWRSTFPQLQGWMADYADHPGADRIHALARQRGSGPLERPRLSTPLTGAGGAEHHAWLPRDDYRHLGARDRKIAIGLWRAFRKWIGRGATLNAKLVVTDDDAIRLLTKLDHDRMRAALGYAYFIDGMDDRAMKWATMAVEGSGDRAPEGLWTAGLATWRQGDLAASAKWFERLAGSDSASPWLRAAGAYWAARAYLRTRQPEKVSGLLATAAEAHHTFYGLLARRALGLPLPFRWRDGLLDPEEFARLDAEPAGRRAMALVQVGRRDLAEAELRHLYPGADPDLAHAVEALADVAALPSLAMRLGFVRSQRFPETLTGPRLDMAARYPLGPWKPMDGWVVDRALVHAFIRQESGFNPGARSWAGARGLMQLMPTTAQLMRRHAGIPAEAGSIHDPAVNLALGQAYIDRLMEEPEVGNNLFFVAVSYNAGPGNLMKWKARERHMDDPLLFIEAIPSRQTRVFVERVLSNFWIYRHRLGQPLRSLDAVVAGDWPLYTAADRQDPQTAEATYVQDHR</sequence>
<proteinExistence type="inferred from homology"/>
<feature type="signal peptide" evidence="5">
    <location>
        <begin position="1"/>
        <end position="25"/>
    </location>
</feature>
<feature type="domain" description="Transglycosylase SLT" evidence="6">
    <location>
        <begin position="448"/>
        <end position="553"/>
    </location>
</feature>
<accession>K9H6C8</accession>
<comment type="similarity">
    <text evidence="2">Belongs to the virb1 family.</text>
</comment>
<reference evidence="7 8" key="1">
    <citation type="journal article" date="2013" name="Genome Announc.">
        <title>Draft Genome Sequence of an Alphaproteobacterium, Caenispirillum salinarum AK4(T), Isolated from a Solar Saltern.</title>
        <authorList>
            <person name="Khatri I."/>
            <person name="Singh A."/>
            <person name="Korpole S."/>
            <person name="Pinnaka A.K."/>
            <person name="Subramanian S."/>
        </authorList>
    </citation>
    <scope>NUCLEOTIDE SEQUENCE [LARGE SCALE GENOMIC DNA]</scope>
    <source>
        <strain evidence="7 8">AK4</strain>
    </source>
</reference>
<evidence type="ECO:0000313" key="7">
    <source>
        <dbReference type="EMBL" id="EKV32609.1"/>
    </source>
</evidence>
<dbReference type="OrthoDB" id="9815002at2"/>
<dbReference type="PANTHER" id="PTHR37423:SF2">
    <property type="entry name" value="MEMBRANE-BOUND LYTIC MUREIN TRANSGLYCOSYLASE C"/>
    <property type="match status" value="1"/>
</dbReference>
<dbReference type="STRING" id="1238182.C882_2688"/>
<evidence type="ECO:0000256" key="3">
    <source>
        <dbReference type="ARBA" id="ARBA00022729"/>
    </source>
</evidence>
<evidence type="ECO:0000256" key="4">
    <source>
        <dbReference type="SAM" id="MobiDB-lite"/>
    </source>
</evidence>
<comment type="caution">
    <text evidence="7">The sequence shown here is derived from an EMBL/GenBank/DDBJ whole genome shotgun (WGS) entry which is preliminary data.</text>
</comment>
<dbReference type="AlphaFoldDB" id="K9H6C8"/>
<evidence type="ECO:0000259" key="6">
    <source>
        <dbReference type="Pfam" id="PF01464"/>
    </source>
</evidence>
<name>K9H6C8_9PROT</name>
<dbReference type="SUPFAM" id="SSF53955">
    <property type="entry name" value="Lysozyme-like"/>
    <property type="match status" value="1"/>
</dbReference>
<dbReference type="PANTHER" id="PTHR37423">
    <property type="entry name" value="SOLUBLE LYTIC MUREIN TRANSGLYCOSYLASE-RELATED"/>
    <property type="match status" value="1"/>
</dbReference>
<dbReference type="SUPFAM" id="SSF48435">
    <property type="entry name" value="Bacterial muramidases"/>
    <property type="match status" value="1"/>
</dbReference>
<dbReference type="InterPro" id="IPR023346">
    <property type="entry name" value="Lysozyme-like_dom_sf"/>
</dbReference>
<dbReference type="InterPro" id="IPR008939">
    <property type="entry name" value="Lytic_TGlycosylase_superhlx_U"/>
</dbReference>
<dbReference type="CDD" id="cd13401">
    <property type="entry name" value="Slt70-like"/>
    <property type="match status" value="1"/>
</dbReference>
<dbReference type="Pfam" id="PF01464">
    <property type="entry name" value="SLT"/>
    <property type="match status" value="1"/>
</dbReference>
<evidence type="ECO:0000256" key="5">
    <source>
        <dbReference type="SAM" id="SignalP"/>
    </source>
</evidence>
<dbReference type="GO" id="GO:0004553">
    <property type="term" value="F:hydrolase activity, hydrolyzing O-glycosyl compounds"/>
    <property type="evidence" value="ECO:0007669"/>
    <property type="project" value="InterPro"/>
</dbReference>
<dbReference type="Proteomes" id="UP000009881">
    <property type="component" value="Unassembled WGS sequence"/>
</dbReference>
<dbReference type="InterPro" id="IPR008258">
    <property type="entry name" value="Transglycosylase_SLT_dom_1"/>
</dbReference>
<evidence type="ECO:0000256" key="1">
    <source>
        <dbReference type="ARBA" id="ARBA00007734"/>
    </source>
</evidence>
<dbReference type="Gene3D" id="1.10.530.10">
    <property type="match status" value="1"/>
</dbReference>
<evidence type="ECO:0000256" key="2">
    <source>
        <dbReference type="ARBA" id="ARBA00009387"/>
    </source>
</evidence>